<dbReference type="SUPFAM" id="SSF46785">
    <property type="entry name" value="Winged helix' DNA-binding domain"/>
    <property type="match status" value="1"/>
</dbReference>
<keyword evidence="7" id="KW-1185">Reference proteome</keyword>
<keyword evidence="4" id="KW-0804">Transcription</keyword>
<evidence type="ECO:0000313" key="6">
    <source>
        <dbReference type="EMBL" id="AOO81344.1"/>
    </source>
</evidence>
<dbReference type="CDD" id="cd08422">
    <property type="entry name" value="PBP2_CrgA_like"/>
    <property type="match status" value="1"/>
</dbReference>
<gene>
    <name evidence="6" type="ORF">BHK69_13495</name>
</gene>
<proteinExistence type="inferred from homology"/>
<organism evidence="6 7">
    <name type="scientific">Bosea vaviloviae</name>
    <dbReference type="NCBI Taxonomy" id="1526658"/>
    <lineage>
        <taxon>Bacteria</taxon>
        <taxon>Pseudomonadati</taxon>
        <taxon>Pseudomonadota</taxon>
        <taxon>Alphaproteobacteria</taxon>
        <taxon>Hyphomicrobiales</taxon>
        <taxon>Boseaceae</taxon>
        <taxon>Bosea</taxon>
    </lineage>
</organism>
<feature type="domain" description="HTH lysR-type" evidence="5">
    <location>
        <begin position="1"/>
        <end position="59"/>
    </location>
</feature>
<dbReference type="Proteomes" id="UP000094969">
    <property type="component" value="Chromosome"/>
</dbReference>
<keyword evidence="3" id="KW-0238">DNA-binding</keyword>
<dbReference type="RefSeq" id="WP_069690558.1">
    <property type="nucleotide sequence ID" value="NZ_CP017147.1"/>
</dbReference>
<evidence type="ECO:0000259" key="5">
    <source>
        <dbReference type="PROSITE" id="PS50931"/>
    </source>
</evidence>
<dbReference type="EMBL" id="CP017147">
    <property type="protein sequence ID" value="AOO81344.1"/>
    <property type="molecule type" value="Genomic_DNA"/>
</dbReference>
<evidence type="ECO:0000256" key="2">
    <source>
        <dbReference type="ARBA" id="ARBA00023015"/>
    </source>
</evidence>
<dbReference type="Pfam" id="PF00126">
    <property type="entry name" value="HTH_1"/>
    <property type="match status" value="1"/>
</dbReference>
<dbReference type="InterPro" id="IPR005119">
    <property type="entry name" value="LysR_subst-bd"/>
</dbReference>
<dbReference type="GO" id="GO:0043565">
    <property type="term" value="F:sequence-specific DNA binding"/>
    <property type="evidence" value="ECO:0007669"/>
    <property type="project" value="TreeGrafter"/>
</dbReference>
<sequence length="291" mass="32525">MSHLNDMALFVEVARTRSFRKAAEALGMPNSTLSRRISALEKAIGLRLLHRTTRKIELTEAGQLYYERSKRIVDEARLAHEQLGAMLEQPSGVLRVSLPVDFATLYLTPIIVDFAQSYPGITFEFDLTPRRVDLVTEPFDVAIRMGKLDDSGLIARLIGRHSRHLYASPGYIEASGEPAIPAGLAEHECICMPRFPSWTLQQGMNQVDIGVRGRFTLNSVGMIRTLAINHQGIALLPERIVAEDLAAGRLRRILPEWQGSSVTIHAVTETRLIPAKTQRFIEFLSARLMEA</sequence>
<evidence type="ECO:0000256" key="1">
    <source>
        <dbReference type="ARBA" id="ARBA00009437"/>
    </source>
</evidence>
<dbReference type="PANTHER" id="PTHR30537">
    <property type="entry name" value="HTH-TYPE TRANSCRIPTIONAL REGULATOR"/>
    <property type="match status" value="1"/>
</dbReference>
<evidence type="ECO:0000256" key="3">
    <source>
        <dbReference type="ARBA" id="ARBA00023125"/>
    </source>
</evidence>
<dbReference type="Gene3D" id="1.10.10.10">
    <property type="entry name" value="Winged helix-like DNA-binding domain superfamily/Winged helix DNA-binding domain"/>
    <property type="match status" value="1"/>
</dbReference>
<dbReference type="Gene3D" id="3.40.190.290">
    <property type="match status" value="1"/>
</dbReference>
<dbReference type="PANTHER" id="PTHR30537:SF5">
    <property type="entry name" value="HTH-TYPE TRANSCRIPTIONAL ACTIVATOR TTDR-RELATED"/>
    <property type="match status" value="1"/>
</dbReference>
<evidence type="ECO:0000313" key="7">
    <source>
        <dbReference type="Proteomes" id="UP000094969"/>
    </source>
</evidence>
<dbReference type="FunFam" id="1.10.10.10:FF:000001">
    <property type="entry name" value="LysR family transcriptional regulator"/>
    <property type="match status" value="1"/>
</dbReference>
<dbReference type="STRING" id="1526658.BHK69_13495"/>
<dbReference type="AlphaFoldDB" id="A0A1D7U1U5"/>
<protein>
    <submittedName>
        <fullName evidence="6">LysR family transcriptional regulator</fullName>
    </submittedName>
</protein>
<name>A0A1D7U1U5_9HYPH</name>
<keyword evidence="2" id="KW-0805">Transcription regulation</keyword>
<dbReference type="InterPro" id="IPR036388">
    <property type="entry name" value="WH-like_DNA-bd_sf"/>
</dbReference>
<dbReference type="Pfam" id="PF03466">
    <property type="entry name" value="LysR_substrate"/>
    <property type="match status" value="1"/>
</dbReference>
<dbReference type="PROSITE" id="PS50931">
    <property type="entry name" value="HTH_LYSR"/>
    <property type="match status" value="1"/>
</dbReference>
<comment type="similarity">
    <text evidence="1">Belongs to the LysR transcriptional regulatory family.</text>
</comment>
<dbReference type="InterPro" id="IPR000847">
    <property type="entry name" value="LysR_HTH_N"/>
</dbReference>
<evidence type="ECO:0000256" key="4">
    <source>
        <dbReference type="ARBA" id="ARBA00023163"/>
    </source>
</evidence>
<dbReference type="KEGG" id="bvv:BHK69_13495"/>
<reference evidence="6 7" key="1">
    <citation type="journal article" date="2015" name="Antonie Van Leeuwenhoek">
        <title>Bosea vaviloviae sp. nov., a new species of slow-growing rhizobia isolated from nodules of the relict species Vavilovia formosa (Stev.) Fed.</title>
        <authorList>
            <person name="Safronova V.I."/>
            <person name="Kuznetsova I.G."/>
            <person name="Sazanova A.L."/>
            <person name="Kimeklis A.K."/>
            <person name="Belimov A.A."/>
            <person name="Andronov E.E."/>
            <person name="Pinaev A.G."/>
            <person name="Chizhevskaya E.P."/>
            <person name="Pukhaev A.R."/>
            <person name="Popov K.P."/>
            <person name="Willems A."/>
            <person name="Tikhonovich I.A."/>
        </authorList>
    </citation>
    <scope>NUCLEOTIDE SEQUENCE [LARGE SCALE GENOMIC DNA]</scope>
    <source>
        <strain evidence="6 7">Vaf18</strain>
    </source>
</reference>
<dbReference type="OrthoDB" id="9786526at2"/>
<dbReference type="InterPro" id="IPR058163">
    <property type="entry name" value="LysR-type_TF_proteobact-type"/>
</dbReference>
<dbReference type="SUPFAM" id="SSF53850">
    <property type="entry name" value="Periplasmic binding protein-like II"/>
    <property type="match status" value="1"/>
</dbReference>
<accession>A0A1D7U1U5</accession>
<dbReference type="InterPro" id="IPR036390">
    <property type="entry name" value="WH_DNA-bd_sf"/>
</dbReference>
<dbReference type="GO" id="GO:0006351">
    <property type="term" value="P:DNA-templated transcription"/>
    <property type="evidence" value="ECO:0007669"/>
    <property type="project" value="TreeGrafter"/>
</dbReference>
<dbReference type="GO" id="GO:0003700">
    <property type="term" value="F:DNA-binding transcription factor activity"/>
    <property type="evidence" value="ECO:0007669"/>
    <property type="project" value="InterPro"/>
</dbReference>